<dbReference type="RefSeq" id="WP_314000893.1">
    <property type="nucleotide sequence ID" value="NZ_JASJOT010000020.1"/>
</dbReference>
<comment type="caution">
    <text evidence="2">The sequence shown here is derived from an EMBL/GenBank/DDBJ whole genome shotgun (WGS) entry which is preliminary data.</text>
</comment>
<dbReference type="EMBL" id="JASJOT010000020">
    <property type="protein sequence ID" value="MDJ1496243.1"/>
    <property type="molecule type" value="Genomic_DNA"/>
</dbReference>
<dbReference type="NCBIfam" id="TIGR04183">
    <property type="entry name" value="Por_Secre_tail"/>
    <property type="match status" value="1"/>
</dbReference>
<dbReference type="SUPFAM" id="SSF82171">
    <property type="entry name" value="DPP6 N-terminal domain-like"/>
    <property type="match status" value="1"/>
</dbReference>
<evidence type="ECO:0000313" key="2">
    <source>
        <dbReference type="EMBL" id="MDJ1496243.1"/>
    </source>
</evidence>
<gene>
    <name evidence="2" type="ORF">QNI19_25115</name>
</gene>
<dbReference type="Proteomes" id="UP001228581">
    <property type="component" value="Unassembled WGS sequence"/>
</dbReference>
<keyword evidence="3" id="KW-1185">Reference proteome</keyword>
<feature type="domain" description="Secretion system C-terminal sorting" evidence="1">
    <location>
        <begin position="434"/>
        <end position="500"/>
    </location>
</feature>
<protein>
    <submittedName>
        <fullName evidence="2">T9SS type A sorting domain-containing protein</fullName>
    </submittedName>
</protein>
<organism evidence="2 3">
    <name type="scientific">Xanthocytophaga flava</name>
    <dbReference type="NCBI Taxonomy" id="3048013"/>
    <lineage>
        <taxon>Bacteria</taxon>
        <taxon>Pseudomonadati</taxon>
        <taxon>Bacteroidota</taxon>
        <taxon>Cytophagia</taxon>
        <taxon>Cytophagales</taxon>
        <taxon>Rhodocytophagaceae</taxon>
        <taxon>Xanthocytophaga</taxon>
    </lineage>
</organism>
<proteinExistence type="predicted"/>
<dbReference type="Pfam" id="PF18962">
    <property type="entry name" value="Por_Secre_tail"/>
    <property type="match status" value="1"/>
</dbReference>
<accession>A0ABT7CR59</accession>
<name>A0ABT7CR59_9BACT</name>
<evidence type="ECO:0000313" key="3">
    <source>
        <dbReference type="Proteomes" id="UP001228581"/>
    </source>
</evidence>
<dbReference type="InterPro" id="IPR026444">
    <property type="entry name" value="Secre_tail"/>
</dbReference>
<sequence>MRRYLYAAICLVFCLSLCPVWGQKESTIWYFGNRAGLDFSSGAPRVITDNAMNTAGGSAVMCDAQSGALLFYTNGYRIWNRDHQPMKNMDTTYPLDCPNGKTQAAVITPVPGNPGRYYVFSLHPPLGTVIDGLYCSSGASSQQACVLKYCVIDMAGDQGRGEVIVSNRVLDTDLTEKMAAVRHINGRDYWLVTHQWQSNQFRSYLVSAQGIEGAVVTAIGSQHSSEFFAFELGGQLKASPNGKKIAVALPSFEAFNYPLELFDFDAETGHLSNLINLGGIISQYGLSFSPDNSKLYAQSLSPWVKKPLELIVQYDLQAGDSSAIIASRMSIIDGNPYTNIHDIAVQPYIAMQLAPDGKLYGIFSVSGEPDSRRMVVIANPNAKGFDCDVNAVSFDFPVKGFWAGLPNFMDSYFNNLTPHNTVDGDCASSSVVVSPNPTTGEINLQMDGCNDPYQLHIYDITGRLLSQQPMPGGRDNIRLDGLAKGLYILELVFEEGKQRKITKVVKQ</sequence>
<reference evidence="2 3" key="1">
    <citation type="submission" date="2023-05" db="EMBL/GenBank/DDBJ databases">
        <authorList>
            <person name="Zhang X."/>
        </authorList>
    </citation>
    <scope>NUCLEOTIDE SEQUENCE [LARGE SCALE GENOMIC DNA]</scope>
    <source>
        <strain evidence="2 3">DM2B3-1</strain>
    </source>
</reference>
<evidence type="ECO:0000259" key="1">
    <source>
        <dbReference type="Pfam" id="PF18962"/>
    </source>
</evidence>